<evidence type="ECO:0008006" key="3">
    <source>
        <dbReference type="Google" id="ProtNLM"/>
    </source>
</evidence>
<organism evidence="1 2">
    <name type="scientific">Stentor coeruleus</name>
    <dbReference type="NCBI Taxonomy" id="5963"/>
    <lineage>
        <taxon>Eukaryota</taxon>
        <taxon>Sar</taxon>
        <taxon>Alveolata</taxon>
        <taxon>Ciliophora</taxon>
        <taxon>Postciliodesmatophora</taxon>
        <taxon>Heterotrichea</taxon>
        <taxon>Heterotrichida</taxon>
        <taxon>Stentoridae</taxon>
        <taxon>Stentor</taxon>
    </lineage>
</organism>
<dbReference type="AlphaFoldDB" id="A0A1R2ASP8"/>
<evidence type="ECO:0000313" key="2">
    <source>
        <dbReference type="Proteomes" id="UP000187209"/>
    </source>
</evidence>
<dbReference type="Proteomes" id="UP000187209">
    <property type="component" value="Unassembled WGS sequence"/>
</dbReference>
<gene>
    <name evidence="1" type="ORF">SteCoe_35268</name>
</gene>
<name>A0A1R2ASP8_9CILI</name>
<comment type="caution">
    <text evidence="1">The sequence shown here is derived from an EMBL/GenBank/DDBJ whole genome shotgun (WGS) entry which is preliminary data.</text>
</comment>
<evidence type="ECO:0000313" key="1">
    <source>
        <dbReference type="EMBL" id="OMJ67537.1"/>
    </source>
</evidence>
<dbReference type="EMBL" id="MPUH01001479">
    <property type="protein sequence ID" value="OMJ67537.1"/>
    <property type="molecule type" value="Genomic_DNA"/>
</dbReference>
<accession>A0A1R2ASP8</accession>
<reference evidence="1 2" key="1">
    <citation type="submission" date="2016-11" db="EMBL/GenBank/DDBJ databases">
        <title>The macronuclear genome of Stentor coeruleus: a giant cell with tiny introns.</title>
        <authorList>
            <person name="Slabodnick M."/>
            <person name="Ruby J.G."/>
            <person name="Reiff S.B."/>
            <person name="Swart E.C."/>
            <person name="Gosai S."/>
            <person name="Prabakaran S."/>
            <person name="Witkowska E."/>
            <person name="Larue G.E."/>
            <person name="Fisher S."/>
            <person name="Freeman R.M."/>
            <person name="Gunawardena J."/>
            <person name="Chu W."/>
            <person name="Stover N.A."/>
            <person name="Gregory B.D."/>
            <person name="Nowacki M."/>
            <person name="Derisi J."/>
            <person name="Roy S.W."/>
            <person name="Marshall W.F."/>
            <person name="Sood P."/>
        </authorList>
    </citation>
    <scope>NUCLEOTIDE SEQUENCE [LARGE SCALE GENOMIC DNA]</scope>
    <source>
        <strain evidence="1">WM001</strain>
    </source>
</reference>
<sequence length="447" mass="51027">MNNKLLKRGTNVNRQIRVSSEDKALEPFDSTHLISCSKADATFIAKTAVLNLMYDLNRLRDSNFSNFFNKLGGTPQLDLLKTYLKEKKEPKDIMKYTNNSTSVNIIKKLVETIKEKLVNEKLIETKEGQLKDVPFLIAQSVISPKIHITFIESEKINLEFADNLSKVHIKINQLGLRGMILKKNAQTAALVYCSNKTWLLWKFFNEMKYINYSNAILEIVDSGFYPEVIMYSNTSNPEDTKLDLEIYRNIIFAEGPPIEEHKSQLNSLPDLKKFTNFVAGKELAIKEDPNKNAQKINVPIKTNFEVVQIENPIRDNKKTQENDLYCSSFGQENNFLTEKNAEKMKVEIGKDKVGVNENSNMWKCKVCKLKVRLDKVNCDCGYKNAILAKAHVIGFKAGVPCANCGEYSKDFLCLKCVRENYWSCTYCTFINNGNGPCCGCYKSKLNR</sequence>
<proteinExistence type="predicted"/>
<keyword evidence="2" id="KW-1185">Reference proteome</keyword>
<protein>
    <recommendedName>
        <fullName evidence="3">RanBP2-type domain-containing protein</fullName>
    </recommendedName>
</protein>